<dbReference type="EMBL" id="MCFJ01000001">
    <property type="protein sequence ID" value="ORY71101.1"/>
    <property type="molecule type" value="Genomic_DNA"/>
</dbReference>
<feature type="region of interest" description="Disordered" evidence="5">
    <location>
        <begin position="268"/>
        <end position="314"/>
    </location>
</feature>
<dbReference type="Pfam" id="PF03517">
    <property type="entry name" value="Voldacs"/>
    <property type="match status" value="1"/>
</dbReference>
<feature type="region of interest" description="Disordered" evidence="5">
    <location>
        <begin position="63"/>
        <end position="83"/>
    </location>
</feature>
<dbReference type="AlphaFoldDB" id="A0A1Y2EHP9"/>
<dbReference type="InterPro" id="IPR039924">
    <property type="entry name" value="ICln/Lot5/Saf5"/>
</dbReference>
<comment type="subcellular location">
    <subcellularLocation>
        <location evidence="2">Cytoplasm</location>
    </subcellularLocation>
    <subcellularLocation>
        <location evidence="1">Nucleus</location>
    </subcellularLocation>
</comment>
<evidence type="ECO:0000313" key="6">
    <source>
        <dbReference type="EMBL" id="ORY71101.1"/>
    </source>
</evidence>
<evidence type="ECO:0000256" key="5">
    <source>
        <dbReference type="SAM" id="MobiDB-lite"/>
    </source>
</evidence>
<dbReference type="GO" id="GO:0045292">
    <property type="term" value="P:mRNA cis splicing, via spliceosome"/>
    <property type="evidence" value="ECO:0007669"/>
    <property type="project" value="TreeGrafter"/>
</dbReference>
<evidence type="ECO:0000256" key="2">
    <source>
        <dbReference type="ARBA" id="ARBA00004496"/>
    </source>
</evidence>
<proteinExistence type="predicted"/>
<dbReference type="GO" id="GO:0005829">
    <property type="term" value="C:cytosol"/>
    <property type="evidence" value="ECO:0007669"/>
    <property type="project" value="TreeGrafter"/>
</dbReference>
<evidence type="ECO:0000256" key="1">
    <source>
        <dbReference type="ARBA" id="ARBA00004123"/>
    </source>
</evidence>
<name>A0A1Y2EHP9_9PEZI</name>
<evidence type="ECO:0000313" key="7">
    <source>
        <dbReference type="Proteomes" id="UP000193689"/>
    </source>
</evidence>
<dbReference type="STRING" id="1141098.A0A1Y2EHP9"/>
<dbReference type="Proteomes" id="UP000193689">
    <property type="component" value="Unassembled WGS sequence"/>
</dbReference>
<comment type="caution">
    <text evidence="6">The sequence shown here is derived from an EMBL/GenBank/DDBJ whole genome shotgun (WGS) entry which is preliminary data.</text>
</comment>
<dbReference type="GO" id="GO:0000387">
    <property type="term" value="P:spliceosomal snRNP assembly"/>
    <property type="evidence" value="ECO:0007669"/>
    <property type="project" value="TreeGrafter"/>
</dbReference>
<sequence length="314" mass="34488">MLPSVINSCPSADDDFEQLAEYQEQTPETFFDGKPVLYFHDTRIKAWCPAEQYDQLHFFSQNTASSRNQPSPPESAALENDGGKHIREERVEVFVGSSKLIIFSHNSGTGLEIPYPSITLHAIKNFRHLEHPDDASHKFLGVYLQLEFSGDGGDDDDSFDPIELTLVPSQAASEGSTNIDPLNPERTSALYNQISACSNLNPDPANEEDDEDAYMQDRIIFEGEALEGLPGAFRGDDSGGLPPPMPGSSGWITAENVHQYFDAEGNWIGQGENSVSGELGEGAGRVRARDEVEEDGVNGHEDDENAEAKRPRTD</sequence>
<dbReference type="GeneID" id="63771266"/>
<dbReference type="PANTHER" id="PTHR21399">
    <property type="entry name" value="CHLORIDE CONDUCTANCE REGULATORY PROTEIN ICLN"/>
    <property type="match status" value="1"/>
</dbReference>
<dbReference type="PANTHER" id="PTHR21399:SF0">
    <property type="entry name" value="METHYLOSOME SUBUNIT PICLN"/>
    <property type="match status" value="1"/>
</dbReference>
<dbReference type="GO" id="GO:0005681">
    <property type="term" value="C:spliceosomal complex"/>
    <property type="evidence" value="ECO:0007669"/>
    <property type="project" value="TreeGrafter"/>
</dbReference>
<dbReference type="OrthoDB" id="19714at2759"/>
<evidence type="ECO:0000256" key="3">
    <source>
        <dbReference type="ARBA" id="ARBA00022490"/>
    </source>
</evidence>
<keyword evidence="7" id="KW-1185">Reference proteome</keyword>
<dbReference type="InterPro" id="IPR011993">
    <property type="entry name" value="PH-like_dom_sf"/>
</dbReference>
<accession>A0A1Y2EHP9</accession>
<keyword evidence="4" id="KW-0539">Nucleus</keyword>
<dbReference type="InParanoid" id="A0A1Y2EHP9"/>
<dbReference type="RefSeq" id="XP_040720693.1">
    <property type="nucleotide sequence ID" value="XM_040855054.1"/>
</dbReference>
<protein>
    <submittedName>
        <fullName evidence="6">Regulator of volume decrease after cellular swelling-domain-containing protein</fullName>
    </submittedName>
</protein>
<keyword evidence="3" id="KW-0963">Cytoplasm</keyword>
<dbReference type="GO" id="GO:0034715">
    <property type="term" value="C:pICln-Sm protein complex"/>
    <property type="evidence" value="ECO:0007669"/>
    <property type="project" value="TreeGrafter"/>
</dbReference>
<evidence type="ECO:0000256" key="4">
    <source>
        <dbReference type="ARBA" id="ARBA00023242"/>
    </source>
</evidence>
<reference evidence="6 7" key="1">
    <citation type="submission" date="2016-07" db="EMBL/GenBank/DDBJ databases">
        <title>Pervasive Adenine N6-methylation of Active Genes in Fungi.</title>
        <authorList>
            <consortium name="DOE Joint Genome Institute"/>
            <person name="Mondo S.J."/>
            <person name="Dannebaum R.O."/>
            <person name="Kuo R.C."/>
            <person name="Labutti K."/>
            <person name="Haridas S."/>
            <person name="Kuo A."/>
            <person name="Salamov A."/>
            <person name="Ahrendt S.R."/>
            <person name="Lipzen A."/>
            <person name="Sullivan W."/>
            <person name="Andreopoulos W.B."/>
            <person name="Clum A."/>
            <person name="Lindquist E."/>
            <person name="Daum C."/>
            <person name="Ramamoorthy G.K."/>
            <person name="Gryganskyi A."/>
            <person name="Culley D."/>
            <person name="Magnuson J.K."/>
            <person name="James T.Y."/>
            <person name="O'Malley M.A."/>
            <person name="Stajich J.E."/>
            <person name="Spatafora J.W."/>
            <person name="Visel A."/>
            <person name="Grigoriev I.V."/>
        </authorList>
    </citation>
    <scope>NUCLEOTIDE SEQUENCE [LARGE SCALE GENOMIC DNA]</scope>
    <source>
        <strain evidence="6 7">CBS 129021</strain>
    </source>
</reference>
<feature type="compositionally biased region" description="Acidic residues" evidence="5">
    <location>
        <begin position="291"/>
        <end position="305"/>
    </location>
</feature>
<gene>
    <name evidence="6" type="ORF">BCR38DRAFT_331441</name>
</gene>
<dbReference type="Gene3D" id="2.30.29.30">
    <property type="entry name" value="Pleckstrin-homology domain (PH domain)/Phosphotyrosine-binding domain (PTB)"/>
    <property type="match status" value="1"/>
</dbReference>
<organism evidence="6 7">
    <name type="scientific">Pseudomassariella vexata</name>
    <dbReference type="NCBI Taxonomy" id="1141098"/>
    <lineage>
        <taxon>Eukaryota</taxon>
        <taxon>Fungi</taxon>
        <taxon>Dikarya</taxon>
        <taxon>Ascomycota</taxon>
        <taxon>Pezizomycotina</taxon>
        <taxon>Sordariomycetes</taxon>
        <taxon>Xylariomycetidae</taxon>
        <taxon>Amphisphaeriales</taxon>
        <taxon>Pseudomassariaceae</taxon>
        <taxon>Pseudomassariella</taxon>
    </lineage>
</organism>